<dbReference type="Proteomes" id="UP001235341">
    <property type="component" value="Chromosome"/>
</dbReference>
<sequence>MKMKLALVLFTAVFATNTMAASAIPGLQWADHNLNSCISMLTSSNVPQQDKDILVKQGGTCSMTVDFLEKVLIADNFSIQSNEKELAKLMKKVQPYLDNGFDNKGMKLWNNYSAIDRDNKELLQITQVRTSKIAIIKPYIK</sequence>
<evidence type="ECO:0000313" key="2">
    <source>
        <dbReference type="EMBL" id="WMT16660.1"/>
    </source>
</evidence>
<evidence type="ECO:0000313" key="3">
    <source>
        <dbReference type="Proteomes" id="UP001235341"/>
    </source>
</evidence>
<gene>
    <name evidence="2" type="ORF">RFB13_10195</name>
</gene>
<dbReference type="EMBL" id="CP133586">
    <property type="protein sequence ID" value="WMT16660.1"/>
    <property type="molecule type" value="Genomic_DNA"/>
</dbReference>
<keyword evidence="1" id="KW-0732">Signal</keyword>
<dbReference type="RefSeq" id="WP_309206421.1">
    <property type="nucleotide sequence ID" value="NZ_CP133586.1"/>
</dbReference>
<feature type="signal peptide" evidence="1">
    <location>
        <begin position="1"/>
        <end position="20"/>
    </location>
</feature>
<feature type="chain" id="PRO_5045702021" evidence="1">
    <location>
        <begin position="21"/>
        <end position="141"/>
    </location>
</feature>
<organism evidence="2 3">
    <name type="scientific">Serratia fonticola</name>
    <dbReference type="NCBI Taxonomy" id="47917"/>
    <lineage>
        <taxon>Bacteria</taxon>
        <taxon>Pseudomonadati</taxon>
        <taxon>Pseudomonadota</taxon>
        <taxon>Gammaproteobacteria</taxon>
        <taxon>Enterobacterales</taxon>
        <taxon>Yersiniaceae</taxon>
        <taxon>Serratia</taxon>
    </lineage>
</organism>
<name>A0ABY9PT85_SERFO</name>
<protein>
    <submittedName>
        <fullName evidence="2">Uncharacterized protein</fullName>
    </submittedName>
</protein>
<keyword evidence="3" id="KW-1185">Reference proteome</keyword>
<proteinExistence type="predicted"/>
<evidence type="ECO:0000256" key="1">
    <source>
        <dbReference type="SAM" id="SignalP"/>
    </source>
</evidence>
<accession>A0ABY9PT85</accession>
<reference evidence="2 3" key="1">
    <citation type="submission" date="2023-08" db="EMBL/GenBank/DDBJ databases">
        <title>Complete Genome and Methylome dissection of Serratia fonticola NEB369.</title>
        <authorList>
            <person name="Fomenkov A."/>
            <person name="Roberts R.D."/>
        </authorList>
    </citation>
    <scope>NUCLEOTIDE SEQUENCE [LARGE SCALE GENOMIC DNA]</scope>
    <source>
        <strain evidence="2 3">NEB369</strain>
    </source>
</reference>